<dbReference type="AlphaFoldDB" id="G3IQ96"/>
<dbReference type="InParanoid" id="G3IQ96"/>
<proteinExistence type="predicted"/>
<gene>
    <name evidence="1" type="ORF">I79_026199</name>
</gene>
<dbReference type="Proteomes" id="UP000001075">
    <property type="component" value="Unassembled WGS sequence"/>
</dbReference>
<sequence>MVLNLETTVKQFSWSTRRKQAVCPTIRALRDGLYSYAAPHVPAAPTGMSGSSAYFSCSSMISLYIVSVDSEDSSRR</sequence>
<name>G3IQ96_CRIGR</name>
<organism evidence="1 2">
    <name type="scientific">Cricetulus griseus</name>
    <name type="common">Chinese hamster</name>
    <name type="synonym">Cricetulus barabensis griseus</name>
    <dbReference type="NCBI Taxonomy" id="10029"/>
    <lineage>
        <taxon>Eukaryota</taxon>
        <taxon>Metazoa</taxon>
        <taxon>Chordata</taxon>
        <taxon>Craniata</taxon>
        <taxon>Vertebrata</taxon>
        <taxon>Euteleostomi</taxon>
        <taxon>Mammalia</taxon>
        <taxon>Eutheria</taxon>
        <taxon>Euarchontoglires</taxon>
        <taxon>Glires</taxon>
        <taxon>Rodentia</taxon>
        <taxon>Myomorpha</taxon>
        <taxon>Muroidea</taxon>
        <taxon>Cricetidae</taxon>
        <taxon>Cricetinae</taxon>
        <taxon>Cricetulus</taxon>
    </lineage>
</organism>
<evidence type="ECO:0000313" key="2">
    <source>
        <dbReference type="Proteomes" id="UP000001075"/>
    </source>
</evidence>
<accession>G3IQ96</accession>
<protein>
    <submittedName>
        <fullName evidence="1">Uncharacterized protein</fullName>
    </submittedName>
</protein>
<dbReference type="EMBL" id="JH043801">
    <property type="protein sequence ID" value="EGV91183.1"/>
    <property type="molecule type" value="Genomic_DNA"/>
</dbReference>
<evidence type="ECO:0000313" key="1">
    <source>
        <dbReference type="EMBL" id="EGV91183.1"/>
    </source>
</evidence>
<reference evidence="2" key="1">
    <citation type="journal article" date="2011" name="Nat. Biotechnol.">
        <title>The genomic sequence of the Chinese hamster ovary (CHO)-K1 cell line.</title>
        <authorList>
            <person name="Xu X."/>
            <person name="Nagarajan H."/>
            <person name="Lewis N.E."/>
            <person name="Pan S."/>
            <person name="Cai Z."/>
            <person name="Liu X."/>
            <person name="Chen W."/>
            <person name="Xie M."/>
            <person name="Wang W."/>
            <person name="Hammond S."/>
            <person name="Andersen M.R."/>
            <person name="Neff N."/>
            <person name="Passarelli B."/>
            <person name="Koh W."/>
            <person name="Fan H.C."/>
            <person name="Wang J."/>
            <person name="Gui Y."/>
            <person name="Lee K.H."/>
            <person name="Betenbaugh M.J."/>
            <person name="Quake S.R."/>
            <person name="Famili I."/>
            <person name="Palsson B.O."/>
            <person name="Wang J."/>
        </authorList>
    </citation>
    <scope>NUCLEOTIDE SEQUENCE [LARGE SCALE GENOMIC DNA]</scope>
    <source>
        <strain evidence="2">CHO K1 cell line</strain>
    </source>
</reference>